<dbReference type="PROSITE" id="PS00518">
    <property type="entry name" value="ZF_RING_1"/>
    <property type="match status" value="1"/>
</dbReference>
<evidence type="ECO:0000256" key="2">
    <source>
        <dbReference type="ARBA" id="ARBA00022771"/>
    </source>
</evidence>
<dbReference type="GeneID" id="119730101"/>
<dbReference type="PANTHER" id="PTHR25462:SF296">
    <property type="entry name" value="MEIOTIC P26, ISOFORM F"/>
    <property type="match status" value="1"/>
</dbReference>
<dbReference type="SMART" id="SM00184">
    <property type="entry name" value="RING"/>
    <property type="match status" value="1"/>
</dbReference>
<dbReference type="Gene3D" id="3.30.40.10">
    <property type="entry name" value="Zinc/RING finger domain, C3HC4 (zinc finger)"/>
    <property type="match status" value="1"/>
</dbReference>
<dbReference type="InterPro" id="IPR047153">
    <property type="entry name" value="TRIM45/56/19-like"/>
</dbReference>
<dbReference type="Gene3D" id="2.120.10.30">
    <property type="entry name" value="TolB, C-terminal domain"/>
    <property type="match status" value="1"/>
</dbReference>
<feature type="region of interest" description="Disordered" evidence="5">
    <location>
        <begin position="99"/>
        <end position="145"/>
    </location>
</feature>
<dbReference type="InterPro" id="IPR018957">
    <property type="entry name" value="Znf_C3HC4_RING-type"/>
</dbReference>
<dbReference type="InterPro" id="IPR011042">
    <property type="entry name" value="6-blade_b-propeller_TolB-like"/>
</dbReference>
<dbReference type="SUPFAM" id="SSF63829">
    <property type="entry name" value="Calcium-dependent phosphotriesterase"/>
    <property type="match status" value="1"/>
</dbReference>
<keyword evidence="3" id="KW-0862">Zinc</keyword>
<feature type="compositionally biased region" description="Low complexity" evidence="5">
    <location>
        <begin position="124"/>
        <end position="145"/>
    </location>
</feature>
<dbReference type="InterPro" id="IPR017907">
    <property type="entry name" value="Znf_RING_CS"/>
</dbReference>
<dbReference type="PANTHER" id="PTHR25462">
    <property type="entry name" value="BONUS, ISOFORM C-RELATED"/>
    <property type="match status" value="1"/>
</dbReference>
<sequence>MASNLSAMTAKSVLAKISEGHLECSICSTRFTEPKMLECLHSFCLECLVELKERLDPYSSRLKCPVCRRDTKLKGNNVEELPSNFRLRSLVEEVAKQEELLEGQGSPSPSPPPSPPLALAQEIESSPSAEVESSPSAEVESSPSAEVECPKEEWWLHKEIGSCIPEQHEIKNFNKIFHVASFSDNEIAALQYGKSELISIRTTRKLKYNGSISHQHEIAATPRLLAVNKDNELIVLNHSDYKSEVNFFNRSYSELPRKFNLNLEKDAPPTCLAVNEDNQIAIGRKIRQNISLYTRNGSLIDTLSNQRVGEHMTSYKQRWIYTNRVQRKLRSIDTNGDEIFAVDMPRCIPTFLGPEGVCCDKDGDIYVALSYAWSPSWGGKIHRFSADGEHIGCVIKGCGSPRGITLTPDGDLVVAAMESVKIYHPV</sequence>
<feature type="domain" description="RING-type" evidence="6">
    <location>
        <begin position="24"/>
        <end position="68"/>
    </location>
</feature>
<dbReference type="InterPro" id="IPR013083">
    <property type="entry name" value="Znf_RING/FYVE/PHD"/>
</dbReference>
<dbReference type="AlphaFoldDB" id="A0A914A4P0"/>
<evidence type="ECO:0000259" key="6">
    <source>
        <dbReference type="PROSITE" id="PS50089"/>
    </source>
</evidence>
<dbReference type="Pfam" id="PF00097">
    <property type="entry name" value="zf-C3HC4"/>
    <property type="match status" value="1"/>
</dbReference>
<evidence type="ECO:0000256" key="5">
    <source>
        <dbReference type="SAM" id="MobiDB-lite"/>
    </source>
</evidence>
<dbReference type="OrthoDB" id="423498at2759"/>
<proteinExistence type="predicted"/>
<dbReference type="GO" id="GO:0008270">
    <property type="term" value="F:zinc ion binding"/>
    <property type="evidence" value="ECO:0007669"/>
    <property type="project" value="UniProtKB-KW"/>
</dbReference>
<dbReference type="SUPFAM" id="SSF57850">
    <property type="entry name" value="RING/U-box"/>
    <property type="match status" value="1"/>
</dbReference>
<dbReference type="Proteomes" id="UP000887568">
    <property type="component" value="Unplaced"/>
</dbReference>
<dbReference type="GO" id="GO:0061630">
    <property type="term" value="F:ubiquitin protein ligase activity"/>
    <property type="evidence" value="ECO:0007669"/>
    <property type="project" value="TreeGrafter"/>
</dbReference>
<evidence type="ECO:0000256" key="3">
    <source>
        <dbReference type="ARBA" id="ARBA00022833"/>
    </source>
</evidence>
<reference evidence="7" key="1">
    <citation type="submission" date="2022-11" db="UniProtKB">
        <authorList>
            <consortium name="EnsemblMetazoa"/>
        </authorList>
    </citation>
    <scope>IDENTIFICATION</scope>
</reference>
<evidence type="ECO:0000313" key="7">
    <source>
        <dbReference type="EnsemblMetazoa" id="XP_038058812.1"/>
    </source>
</evidence>
<accession>A0A914A4P0</accession>
<name>A0A914A4P0_PATMI</name>
<dbReference type="RefSeq" id="XP_038058812.1">
    <property type="nucleotide sequence ID" value="XM_038202884.1"/>
</dbReference>
<organism evidence="7 8">
    <name type="scientific">Patiria miniata</name>
    <name type="common">Bat star</name>
    <name type="synonym">Asterina miniata</name>
    <dbReference type="NCBI Taxonomy" id="46514"/>
    <lineage>
        <taxon>Eukaryota</taxon>
        <taxon>Metazoa</taxon>
        <taxon>Echinodermata</taxon>
        <taxon>Eleutherozoa</taxon>
        <taxon>Asterozoa</taxon>
        <taxon>Asteroidea</taxon>
        <taxon>Valvatacea</taxon>
        <taxon>Valvatida</taxon>
        <taxon>Asterinidae</taxon>
        <taxon>Patiria</taxon>
    </lineage>
</organism>
<dbReference type="OMA" id="TIQNNAH"/>
<evidence type="ECO:0000256" key="1">
    <source>
        <dbReference type="ARBA" id="ARBA00022723"/>
    </source>
</evidence>
<evidence type="ECO:0000256" key="4">
    <source>
        <dbReference type="PROSITE-ProRule" id="PRU00175"/>
    </source>
</evidence>
<keyword evidence="1" id="KW-0479">Metal-binding</keyword>
<keyword evidence="8" id="KW-1185">Reference proteome</keyword>
<dbReference type="InterPro" id="IPR001841">
    <property type="entry name" value="Znf_RING"/>
</dbReference>
<keyword evidence="2 4" id="KW-0863">Zinc-finger</keyword>
<protein>
    <recommendedName>
        <fullName evidence="6">RING-type domain-containing protein</fullName>
    </recommendedName>
</protein>
<dbReference type="PROSITE" id="PS50089">
    <property type="entry name" value="ZF_RING_2"/>
    <property type="match status" value="1"/>
</dbReference>
<evidence type="ECO:0000313" key="8">
    <source>
        <dbReference type="Proteomes" id="UP000887568"/>
    </source>
</evidence>
<dbReference type="EnsemblMetazoa" id="XM_038202884.1">
    <property type="protein sequence ID" value="XP_038058812.1"/>
    <property type="gene ID" value="LOC119730101"/>
</dbReference>